<dbReference type="RefSeq" id="WP_262410578.1">
    <property type="nucleotide sequence ID" value="NZ_LZEU01000001.1"/>
</dbReference>
<evidence type="ECO:0000313" key="1">
    <source>
        <dbReference type="EMBL" id="MBC9250871.1"/>
    </source>
</evidence>
<sequence length="71" mass="7976">MTSLIRNMRKTIDIVADHNEDAALAVMRAAEHTGDEGLKQQLLGVILRLNQDAQALRQVRENLPLEQRKSA</sequence>
<evidence type="ECO:0008006" key="3">
    <source>
        <dbReference type="Google" id="ProtNLM"/>
    </source>
</evidence>
<name>A0ABR7RZV3_AQUAC</name>
<gene>
    <name evidence="1" type="ORF">A9179_11340</name>
</gene>
<keyword evidence="2" id="KW-1185">Reference proteome</keyword>
<protein>
    <recommendedName>
        <fullName evidence="3">DUF2783 domain-containing protein</fullName>
    </recommendedName>
</protein>
<evidence type="ECO:0000313" key="2">
    <source>
        <dbReference type="Proteomes" id="UP000744555"/>
    </source>
</evidence>
<proteinExistence type="predicted"/>
<organism evidence="1 2">
    <name type="scientific">Aquipseudomonas alcaligenes</name>
    <name type="common">Pseudomonas alcaligenes</name>
    <dbReference type="NCBI Taxonomy" id="43263"/>
    <lineage>
        <taxon>Bacteria</taxon>
        <taxon>Pseudomonadati</taxon>
        <taxon>Pseudomonadota</taxon>
        <taxon>Gammaproteobacteria</taxon>
        <taxon>Pseudomonadales</taxon>
        <taxon>Pseudomonadaceae</taxon>
        <taxon>Aquipseudomonas</taxon>
    </lineage>
</organism>
<dbReference type="EMBL" id="LZEU01000001">
    <property type="protein sequence ID" value="MBC9250871.1"/>
    <property type="molecule type" value="Genomic_DNA"/>
</dbReference>
<dbReference type="Proteomes" id="UP000744555">
    <property type="component" value="Unassembled WGS sequence"/>
</dbReference>
<accession>A0ABR7RZV3</accession>
<reference evidence="1 2" key="1">
    <citation type="submission" date="2016-06" db="EMBL/GenBank/DDBJ databases">
        <authorList>
            <person name="Ramos C."/>
            <person name="Pintado A."/>
            <person name="Crespo-Gomez J.I."/>
        </authorList>
    </citation>
    <scope>NUCLEOTIDE SEQUENCE [LARGE SCALE GENOMIC DNA]</scope>
    <source>
        <strain evidence="1 2">AVO110</strain>
    </source>
</reference>
<comment type="caution">
    <text evidence="1">The sequence shown here is derived from an EMBL/GenBank/DDBJ whole genome shotgun (WGS) entry which is preliminary data.</text>
</comment>